<dbReference type="GO" id="GO:0003998">
    <property type="term" value="F:acylphosphatase activity"/>
    <property type="evidence" value="ECO:0007669"/>
    <property type="project" value="UniProtKB-EC"/>
</dbReference>
<dbReference type="SUPFAM" id="SSF54975">
    <property type="entry name" value="Acylphosphatase/BLUF domain-like"/>
    <property type="match status" value="1"/>
</dbReference>
<organism evidence="10 11">
    <name type="scientific">Metallosphaera cuprina (strain Ar-4)</name>
    <dbReference type="NCBI Taxonomy" id="1006006"/>
    <lineage>
        <taxon>Archaea</taxon>
        <taxon>Thermoproteota</taxon>
        <taxon>Thermoprotei</taxon>
        <taxon>Sulfolobales</taxon>
        <taxon>Sulfolobaceae</taxon>
        <taxon>Metallosphaera</taxon>
    </lineage>
</organism>
<dbReference type="STRING" id="1006006.Mcup_0535"/>
<dbReference type="InterPro" id="IPR020456">
    <property type="entry name" value="Acylphosphatase"/>
</dbReference>
<evidence type="ECO:0000256" key="4">
    <source>
        <dbReference type="ARBA" id="ARBA00022801"/>
    </source>
</evidence>
<dbReference type="AlphaFoldDB" id="F4G0M3"/>
<dbReference type="Pfam" id="PF00708">
    <property type="entry name" value="Acylphosphatase"/>
    <property type="match status" value="1"/>
</dbReference>
<dbReference type="Gene3D" id="3.30.70.100">
    <property type="match status" value="1"/>
</dbReference>
<evidence type="ECO:0000256" key="1">
    <source>
        <dbReference type="ARBA" id="ARBA00005614"/>
    </source>
</evidence>
<dbReference type="eggNOG" id="arCOG01674">
    <property type="taxonomic scope" value="Archaea"/>
</dbReference>
<dbReference type="NCBIfam" id="NF011012">
    <property type="entry name" value="PRK14440.1"/>
    <property type="match status" value="1"/>
</dbReference>
<dbReference type="EC" id="3.6.1.7" evidence="2 6"/>
<evidence type="ECO:0000259" key="9">
    <source>
        <dbReference type="PROSITE" id="PS51160"/>
    </source>
</evidence>
<evidence type="ECO:0000256" key="6">
    <source>
        <dbReference type="PROSITE-ProRule" id="PRU00520"/>
    </source>
</evidence>
<dbReference type="EMBL" id="CP002656">
    <property type="protein sequence ID" value="AEB94642.1"/>
    <property type="molecule type" value="Genomic_DNA"/>
</dbReference>
<dbReference type="PROSITE" id="PS00150">
    <property type="entry name" value="ACYLPHOSPHATASE_1"/>
    <property type="match status" value="1"/>
</dbReference>
<proteinExistence type="inferred from homology"/>
<name>F4G0M3_METCR</name>
<dbReference type="PROSITE" id="PS51160">
    <property type="entry name" value="ACYLPHOSPHATASE_3"/>
    <property type="match status" value="1"/>
</dbReference>
<evidence type="ECO:0000313" key="10">
    <source>
        <dbReference type="EMBL" id="AEB94642.1"/>
    </source>
</evidence>
<comment type="catalytic activity">
    <reaction evidence="5 6 7">
        <text>an acyl phosphate + H2O = a carboxylate + phosphate + H(+)</text>
        <dbReference type="Rhea" id="RHEA:14965"/>
        <dbReference type="ChEBI" id="CHEBI:15377"/>
        <dbReference type="ChEBI" id="CHEBI:15378"/>
        <dbReference type="ChEBI" id="CHEBI:29067"/>
        <dbReference type="ChEBI" id="CHEBI:43474"/>
        <dbReference type="ChEBI" id="CHEBI:59918"/>
        <dbReference type="EC" id="3.6.1.7"/>
    </reaction>
</comment>
<keyword evidence="4 6" id="KW-0378">Hydrolase</keyword>
<accession>F4G0M3</accession>
<feature type="domain" description="Acylphosphatase-like" evidence="9">
    <location>
        <begin position="17"/>
        <end position="103"/>
    </location>
</feature>
<feature type="active site" evidence="6">
    <location>
        <position position="50"/>
    </location>
</feature>
<dbReference type="FunFam" id="3.30.70.100:FF:000012">
    <property type="entry name" value="Acylphosphatase"/>
    <property type="match status" value="1"/>
</dbReference>
<reference evidence="10 11" key="1">
    <citation type="journal article" date="2011" name="J. Bacteriol.">
        <title>Complete genome sequence of Metallosphaera cuprina, a metal sulfide-oxidizing archaeon from a hot spring.</title>
        <authorList>
            <person name="Liu L.J."/>
            <person name="You X.Y."/>
            <person name="Zheng H."/>
            <person name="Wang S."/>
            <person name="Jiang C.Y."/>
            <person name="Liu S.J."/>
        </authorList>
    </citation>
    <scope>NUCLEOTIDE SEQUENCE [LARGE SCALE GENOMIC DNA]</scope>
    <source>
        <strain evidence="10 11">Ar-4</strain>
    </source>
</reference>
<evidence type="ECO:0000256" key="2">
    <source>
        <dbReference type="ARBA" id="ARBA00012150"/>
    </source>
</evidence>
<dbReference type="InterPro" id="IPR017968">
    <property type="entry name" value="Acylphosphatase_CS"/>
</dbReference>
<dbReference type="PANTHER" id="PTHR47268">
    <property type="entry name" value="ACYLPHOSPHATASE"/>
    <property type="match status" value="1"/>
</dbReference>
<dbReference type="PROSITE" id="PS00151">
    <property type="entry name" value="ACYLPHOSPHATASE_2"/>
    <property type="match status" value="1"/>
</dbReference>
<dbReference type="PANTHER" id="PTHR47268:SF4">
    <property type="entry name" value="ACYLPHOSPHATASE"/>
    <property type="match status" value="1"/>
</dbReference>
<dbReference type="PATRIC" id="fig|1006006.8.peg.536"/>
<protein>
    <recommendedName>
        <fullName evidence="3 6">Acylphosphatase</fullName>
        <ecNumber evidence="2 6">3.6.1.7</ecNumber>
    </recommendedName>
</protein>
<sequence length="103" mass="11685">MVKRWSDSEVKLMGLVRLYALIEGEVQGVGFRRFVQINAVRLGLKGYAKNLPDGTVEVVAEGYEESVQKLLDQLWKGPPLALVTKVTHKFESYKGEFTSFETY</sequence>
<dbReference type="InterPro" id="IPR036046">
    <property type="entry name" value="Acylphosphatase-like_dom_sf"/>
</dbReference>
<comment type="similarity">
    <text evidence="1 8">Belongs to the acylphosphatase family.</text>
</comment>
<dbReference type="Proteomes" id="UP000007812">
    <property type="component" value="Chromosome"/>
</dbReference>
<gene>
    <name evidence="10" type="ordered locus">Mcup_0535</name>
</gene>
<dbReference type="HOGENOM" id="CLU_141932_3_2_2"/>
<evidence type="ECO:0000256" key="7">
    <source>
        <dbReference type="RuleBase" id="RU000553"/>
    </source>
</evidence>
<keyword evidence="11" id="KW-1185">Reference proteome</keyword>
<evidence type="ECO:0000256" key="3">
    <source>
        <dbReference type="ARBA" id="ARBA00015991"/>
    </source>
</evidence>
<evidence type="ECO:0000256" key="5">
    <source>
        <dbReference type="ARBA" id="ARBA00047645"/>
    </source>
</evidence>
<feature type="active site" evidence="6">
    <location>
        <position position="32"/>
    </location>
</feature>
<evidence type="ECO:0000313" key="11">
    <source>
        <dbReference type="Proteomes" id="UP000007812"/>
    </source>
</evidence>
<dbReference type="InterPro" id="IPR001792">
    <property type="entry name" value="Acylphosphatase-like_dom"/>
</dbReference>
<dbReference type="KEGG" id="mcn:Mcup_0535"/>
<evidence type="ECO:0000256" key="8">
    <source>
        <dbReference type="RuleBase" id="RU004168"/>
    </source>
</evidence>